<reference evidence="2 3" key="1">
    <citation type="submission" date="2024-04" db="EMBL/GenBank/DDBJ databases">
        <title>Phyllosticta paracitricarpa is synonymous to the EU quarantine fungus P. citricarpa based on phylogenomic analyses.</title>
        <authorList>
            <consortium name="Lawrence Berkeley National Laboratory"/>
            <person name="Van Ingen-Buijs V.A."/>
            <person name="Van Westerhoven A.C."/>
            <person name="Haridas S."/>
            <person name="Skiadas P."/>
            <person name="Martin F."/>
            <person name="Groenewald J.Z."/>
            <person name="Crous P.W."/>
            <person name="Seidl M.F."/>
        </authorList>
    </citation>
    <scope>NUCLEOTIDE SEQUENCE [LARGE SCALE GENOMIC DNA]</scope>
    <source>
        <strain evidence="2 3">CBS 123374</strain>
    </source>
</reference>
<proteinExistence type="predicted"/>
<sequence length="257" mass="28986">MSTSKQIPTAEAGLRKDRKYMSLNWTTPSGKAHAIHAIPKKMLIQFSPGIRHLLQKLPSQGNAAEFDYGIVALDPNAMGFVLGQMQQSWRTGAAVDFECRENNTLTRSLQTYKALQVLDIHPFHKRLRKVLINSVYRATPSVAVIREICVNHADDQGFTSSLLSNMALRMFLGSCPGDVWDNFQVFLAEDKALAQRFQEALSTVKEDRNRTRKNAPPALAPKLAPEPWKAPSQITETRETERFLKSESDLFEDDEEL</sequence>
<gene>
    <name evidence="2" type="ORF">HDK90DRAFT_461230</name>
</gene>
<protein>
    <submittedName>
        <fullName evidence="2">Uncharacterized protein</fullName>
    </submittedName>
</protein>
<dbReference type="Proteomes" id="UP001492380">
    <property type="component" value="Unassembled WGS sequence"/>
</dbReference>
<comment type="caution">
    <text evidence="2">The sequence shown here is derived from an EMBL/GenBank/DDBJ whole genome shotgun (WGS) entry which is preliminary data.</text>
</comment>
<accession>A0ABR1Z2X3</accession>
<feature type="compositionally biased region" description="Basic and acidic residues" evidence="1">
    <location>
        <begin position="236"/>
        <end position="248"/>
    </location>
</feature>
<evidence type="ECO:0000313" key="3">
    <source>
        <dbReference type="Proteomes" id="UP001492380"/>
    </source>
</evidence>
<name>A0ABR1Z2X3_9PEZI</name>
<keyword evidence="3" id="KW-1185">Reference proteome</keyword>
<feature type="compositionally biased region" description="Low complexity" evidence="1">
    <location>
        <begin position="215"/>
        <end position="231"/>
    </location>
</feature>
<evidence type="ECO:0000256" key="1">
    <source>
        <dbReference type="SAM" id="MobiDB-lite"/>
    </source>
</evidence>
<dbReference type="EMBL" id="JBBWRZ010000001">
    <property type="protein sequence ID" value="KAK8246385.1"/>
    <property type="molecule type" value="Genomic_DNA"/>
</dbReference>
<evidence type="ECO:0000313" key="2">
    <source>
        <dbReference type="EMBL" id="KAK8246385.1"/>
    </source>
</evidence>
<feature type="region of interest" description="Disordered" evidence="1">
    <location>
        <begin position="205"/>
        <end position="257"/>
    </location>
</feature>
<organism evidence="2 3">
    <name type="scientific">Phyllosticta capitalensis</name>
    <dbReference type="NCBI Taxonomy" id="121624"/>
    <lineage>
        <taxon>Eukaryota</taxon>
        <taxon>Fungi</taxon>
        <taxon>Dikarya</taxon>
        <taxon>Ascomycota</taxon>
        <taxon>Pezizomycotina</taxon>
        <taxon>Dothideomycetes</taxon>
        <taxon>Dothideomycetes incertae sedis</taxon>
        <taxon>Botryosphaeriales</taxon>
        <taxon>Phyllostictaceae</taxon>
        <taxon>Phyllosticta</taxon>
    </lineage>
</organism>